<name>G4QFX5_GLANF</name>
<dbReference type="GO" id="GO:0005737">
    <property type="term" value="C:cytoplasm"/>
    <property type="evidence" value="ECO:0007669"/>
    <property type="project" value="TreeGrafter"/>
</dbReference>
<dbReference type="HOGENOM" id="CLU_070703_2_2_6"/>
<dbReference type="RefSeq" id="WP_014107941.1">
    <property type="nucleotide sequence ID" value="NC_016041.1"/>
</dbReference>
<gene>
    <name evidence="3" type="ordered locus">GNIT_0928</name>
</gene>
<dbReference type="STRING" id="1085623.GNIT_0928"/>
<dbReference type="InterPro" id="IPR036568">
    <property type="entry name" value="GGCT-like_sf"/>
</dbReference>
<protein>
    <recommendedName>
        <fullName evidence="1">glutathione-specific gamma-glutamylcyclotransferase</fullName>
        <ecNumber evidence="1">4.3.2.7</ecNumber>
    </recommendedName>
</protein>
<dbReference type="OrthoDB" id="9795692at2"/>
<dbReference type="GO" id="GO:0061928">
    <property type="term" value="F:glutathione specific gamma-glutamylcyclotransferase activity"/>
    <property type="evidence" value="ECO:0007669"/>
    <property type="project" value="UniProtKB-EC"/>
</dbReference>
<dbReference type="EMBL" id="CP003060">
    <property type="protein sequence ID" value="AEP29066.1"/>
    <property type="molecule type" value="Genomic_DNA"/>
</dbReference>
<sequence>MTFDTQLLNKSRQNLQTYDELWVFGYGSLIYKVDFDYIERRPANIYGYERRLWQGSSDHRGTIEKPGRVATLIPSNKTACFGMAYKVNPTVFEHLDHREKNGYLREEIEIEFISSPNVGQTVRGLVYMANPENKAFLGEASIDKLAIEIHTSRGPSGENKHYVYDLAESLREYGVNDEHILAVEQALRVLDSNIN</sequence>
<dbReference type="InterPro" id="IPR013024">
    <property type="entry name" value="GGCT-like"/>
</dbReference>
<proteinExistence type="predicted"/>
<evidence type="ECO:0000313" key="3">
    <source>
        <dbReference type="EMBL" id="AEP29066.1"/>
    </source>
</evidence>
<evidence type="ECO:0000313" key="4">
    <source>
        <dbReference type="Proteomes" id="UP000009282"/>
    </source>
</evidence>
<dbReference type="GO" id="GO:0006751">
    <property type="term" value="P:glutathione catabolic process"/>
    <property type="evidence" value="ECO:0007669"/>
    <property type="project" value="InterPro"/>
</dbReference>
<dbReference type="Pfam" id="PF04752">
    <property type="entry name" value="ChaC"/>
    <property type="match status" value="1"/>
</dbReference>
<dbReference type="CDD" id="cd06661">
    <property type="entry name" value="GGCT_like"/>
    <property type="match status" value="1"/>
</dbReference>
<evidence type="ECO:0000256" key="1">
    <source>
        <dbReference type="ARBA" id="ARBA00012344"/>
    </source>
</evidence>
<dbReference type="PANTHER" id="PTHR12192">
    <property type="entry name" value="CATION TRANSPORT PROTEIN CHAC-RELATED"/>
    <property type="match status" value="1"/>
</dbReference>
<dbReference type="eggNOG" id="COG3703">
    <property type="taxonomic scope" value="Bacteria"/>
</dbReference>
<dbReference type="Proteomes" id="UP000009282">
    <property type="component" value="Chromosome"/>
</dbReference>
<dbReference type="SUPFAM" id="SSF110857">
    <property type="entry name" value="Gamma-glutamyl cyclotransferase-like"/>
    <property type="match status" value="1"/>
</dbReference>
<organism evidence="3 4">
    <name type="scientific">Glaciecola nitratireducens (strain JCM 12485 / KCTC 12276 / FR1064)</name>
    <dbReference type="NCBI Taxonomy" id="1085623"/>
    <lineage>
        <taxon>Bacteria</taxon>
        <taxon>Pseudomonadati</taxon>
        <taxon>Pseudomonadota</taxon>
        <taxon>Gammaproteobacteria</taxon>
        <taxon>Alteromonadales</taxon>
        <taxon>Alteromonadaceae</taxon>
        <taxon>Brumicola</taxon>
    </lineage>
</organism>
<keyword evidence="4" id="KW-1185">Reference proteome</keyword>
<dbReference type="Gene3D" id="3.10.490.10">
    <property type="entry name" value="Gamma-glutamyl cyclotransferase-like"/>
    <property type="match status" value="1"/>
</dbReference>
<accession>G4QFX5</accession>
<dbReference type="AlphaFoldDB" id="G4QFX5"/>
<reference evidence="3 4" key="1">
    <citation type="journal article" date="2011" name="J. Bacteriol.">
        <title>Complete genome sequence of seawater bacterium Glaciecola nitratireducens FR1064T.</title>
        <authorList>
            <person name="Bian F."/>
            <person name="Qin Q.L."/>
            <person name="Xie B.B."/>
            <person name="Shu Y.L."/>
            <person name="Zhang X.Y."/>
            <person name="Yu Y."/>
            <person name="Chen B."/>
            <person name="Chen X.L."/>
            <person name="Zhou B.C."/>
            <person name="Zhang Y.Z."/>
        </authorList>
    </citation>
    <scope>NUCLEOTIDE SEQUENCE [LARGE SCALE GENOMIC DNA]</scope>
    <source>
        <strain evidence="4">JCM 12485 / KCTC 12276 / FR1064</strain>
    </source>
</reference>
<dbReference type="EC" id="4.3.2.7" evidence="1"/>
<dbReference type="KEGG" id="gni:GNIT_0928"/>
<dbReference type="InterPro" id="IPR006840">
    <property type="entry name" value="ChaC"/>
</dbReference>
<keyword evidence="2" id="KW-0456">Lyase</keyword>
<evidence type="ECO:0000256" key="2">
    <source>
        <dbReference type="ARBA" id="ARBA00023239"/>
    </source>
</evidence>
<dbReference type="PANTHER" id="PTHR12192:SF2">
    <property type="entry name" value="GLUTATHIONE-SPECIFIC GAMMA-GLUTAMYLCYCLOTRANSFERASE 2"/>
    <property type="match status" value="1"/>
</dbReference>